<accession>A0A0U1R151</accession>
<dbReference type="EMBL" id="CP000720">
    <property type="protein sequence ID" value="ABS48898.1"/>
    <property type="molecule type" value="Genomic_DNA"/>
</dbReference>
<dbReference type="AlphaFoldDB" id="A0A0U1R151"/>
<evidence type="ECO:0000313" key="2">
    <source>
        <dbReference type="Proteomes" id="UP000002412"/>
    </source>
</evidence>
<reference evidence="1 2" key="1">
    <citation type="journal article" date="2007" name="PLoS Genet.">
        <title>The complete genome sequence of Yersinia pseudotuberculosis IP31758, the causative agent of Far East scarlet-like fever.</title>
        <authorList>
            <person name="Eppinger M."/>
            <person name="Rosovitz M.J."/>
            <person name="Fricke W.F."/>
            <person name="Rasko D.A."/>
            <person name="Kokorina G."/>
            <person name="Fayolle C."/>
            <person name="Lindler L.E."/>
            <person name="Carniel E."/>
            <person name="Ravel J."/>
        </authorList>
    </citation>
    <scope>NUCLEOTIDE SEQUENCE [LARGE SCALE GENOMIC DNA]</scope>
    <source>
        <strain evidence="1 2">IP 31758</strain>
    </source>
</reference>
<evidence type="ECO:0000313" key="1">
    <source>
        <dbReference type="EMBL" id="ABS48898.1"/>
    </source>
</evidence>
<name>A0A0U1R151_YERP3</name>
<proteinExistence type="predicted"/>
<organism evidence="1 2">
    <name type="scientific">Yersinia pseudotuberculosis serotype O:1b (strain IP 31758)</name>
    <dbReference type="NCBI Taxonomy" id="349747"/>
    <lineage>
        <taxon>Bacteria</taxon>
        <taxon>Pseudomonadati</taxon>
        <taxon>Pseudomonadota</taxon>
        <taxon>Gammaproteobacteria</taxon>
        <taxon>Enterobacterales</taxon>
        <taxon>Yersiniaceae</taxon>
        <taxon>Yersinia</taxon>
    </lineage>
</organism>
<dbReference type="HOGENOM" id="CLU_3207244_0_0_6"/>
<dbReference type="Proteomes" id="UP000002412">
    <property type="component" value="Chromosome"/>
</dbReference>
<gene>
    <name evidence="1" type="ordered locus">YpsIP31758_2904</name>
</gene>
<protein>
    <submittedName>
        <fullName evidence="1">Uncharacterized protein</fullName>
    </submittedName>
</protein>
<dbReference type="KEGG" id="ypi:YpsIP31758_2904"/>
<sequence>MFRDLLFRDLLLQNNSAEFPAKVSYTAPLGLTVTGIGCINATRVI</sequence>